<dbReference type="EMBL" id="CAEZSR010000264">
    <property type="protein sequence ID" value="CAB4595263.1"/>
    <property type="molecule type" value="Genomic_DNA"/>
</dbReference>
<evidence type="ECO:0000313" key="2">
    <source>
        <dbReference type="EMBL" id="CAB4595263.1"/>
    </source>
</evidence>
<dbReference type="AlphaFoldDB" id="A0A6J6G797"/>
<proteinExistence type="predicted"/>
<organism evidence="2">
    <name type="scientific">freshwater metagenome</name>
    <dbReference type="NCBI Taxonomy" id="449393"/>
    <lineage>
        <taxon>unclassified sequences</taxon>
        <taxon>metagenomes</taxon>
        <taxon>ecological metagenomes</taxon>
    </lineage>
</organism>
<reference evidence="2" key="1">
    <citation type="submission" date="2020-05" db="EMBL/GenBank/DDBJ databases">
        <authorList>
            <person name="Chiriac C."/>
            <person name="Salcher M."/>
            <person name="Ghai R."/>
            <person name="Kavagutti S V."/>
        </authorList>
    </citation>
    <scope>NUCLEOTIDE SEQUENCE</scope>
</reference>
<feature type="region of interest" description="Disordered" evidence="1">
    <location>
        <begin position="1"/>
        <end position="21"/>
    </location>
</feature>
<accession>A0A6J6G797</accession>
<protein>
    <submittedName>
        <fullName evidence="2">Unannotated protein</fullName>
    </submittedName>
</protein>
<evidence type="ECO:0000256" key="1">
    <source>
        <dbReference type="SAM" id="MobiDB-lite"/>
    </source>
</evidence>
<gene>
    <name evidence="2" type="ORF">UFOPK1493_03968</name>
</gene>
<sequence length="72" mass="7318">MQPAISPAVMARPNSMASSIDPVNPNPVLCSPPMMNGVESAGLIDALLETCRATSTPSTKIAIDPGSHDAAT</sequence>
<name>A0A6J6G797_9ZZZZ</name>